<keyword evidence="3" id="KW-1185">Reference proteome</keyword>
<dbReference type="InterPro" id="IPR029068">
    <property type="entry name" value="Glyas_Bleomycin-R_OHBP_Dase"/>
</dbReference>
<sequence>MNEVIKSEIGAVFIPVSDIEASRDWYCRLLNQPVHGEILFGHLFVIPMQSGPALVLDSKNFTGPQNSKPLFHFNSDSIETAHAHLLAIGAKDTSQIQEGGFVTFKDPDHNLLMIADVPPAEPYKAKAVEAV</sequence>
<reference evidence="3" key="1">
    <citation type="journal article" date="2019" name="Int. J. Syst. Evol. Microbiol.">
        <title>The Global Catalogue of Microorganisms (GCM) 10K type strain sequencing project: providing services to taxonomists for standard genome sequencing and annotation.</title>
        <authorList>
            <consortium name="The Broad Institute Genomics Platform"/>
            <consortium name="The Broad Institute Genome Sequencing Center for Infectious Disease"/>
            <person name="Wu L."/>
            <person name="Ma J."/>
        </authorList>
    </citation>
    <scope>NUCLEOTIDE SEQUENCE [LARGE SCALE GENOMIC DNA]</scope>
    <source>
        <strain evidence="3">KCTC 12861</strain>
    </source>
</reference>
<organism evidence="2 3">
    <name type="scientific">Pseudovibrio japonicus</name>
    <dbReference type="NCBI Taxonomy" id="366534"/>
    <lineage>
        <taxon>Bacteria</taxon>
        <taxon>Pseudomonadati</taxon>
        <taxon>Pseudomonadota</taxon>
        <taxon>Alphaproteobacteria</taxon>
        <taxon>Hyphomicrobiales</taxon>
        <taxon>Stappiaceae</taxon>
        <taxon>Pseudovibrio</taxon>
    </lineage>
</organism>
<dbReference type="InterPro" id="IPR004360">
    <property type="entry name" value="Glyas_Fos-R_dOase_dom"/>
</dbReference>
<evidence type="ECO:0000259" key="1">
    <source>
        <dbReference type="Pfam" id="PF00903"/>
    </source>
</evidence>
<name>A0ABQ3E2F1_9HYPH</name>
<protein>
    <recommendedName>
        <fullName evidence="1">Glyoxalase/fosfomycin resistance/dioxygenase domain-containing protein</fullName>
    </recommendedName>
</protein>
<evidence type="ECO:0000313" key="3">
    <source>
        <dbReference type="Proteomes" id="UP000637980"/>
    </source>
</evidence>
<dbReference type="Proteomes" id="UP000637980">
    <property type="component" value="Unassembled WGS sequence"/>
</dbReference>
<dbReference type="EMBL" id="BMXE01000001">
    <property type="protein sequence ID" value="GHB22612.1"/>
    <property type="molecule type" value="Genomic_DNA"/>
</dbReference>
<dbReference type="RefSeq" id="WP_189435477.1">
    <property type="nucleotide sequence ID" value="NZ_BMXE01000001.1"/>
</dbReference>
<proteinExistence type="predicted"/>
<dbReference type="Gene3D" id="3.10.180.10">
    <property type="entry name" value="2,3-Dihydroxybiphenyl 1,2-Dioxygenase, domain 1"/>
    <property type="match status" value="1"/>
</dbReference>
<feature type="domain" description="Glyoxalase/fosfomycin resistance/dioxygenase" evidence="1">
    <location>
        <begin position="9"/>
        <end position="114"/>
    </location>
</feature>
<comment type="caution">
    <text evidence="2">The sequence shown here is derived from an EMBL/GenBank/DDBJ whole genome shotgun (WGS) entry which is preliminary data.</text>
</comment>
<gene>
    <name evidence="2" type="ORF">GCM10007094_08490</name>
</gene>
<accession>A0ABQ3E2F1</accession>
<dbReference type="SUPFAM" id="SSF54593">
    <property type="entry name" value="Glyoxalase/Bleomycin resistance protein/Dihydroxybiphenyl dioxygenase"/>
    <property type="match status" value="1"/>
</dbReference>
<evidence type="ECO:0000313" key="2">
    <source>
        <dbReference type="EMBL" id="GHB22612.1"/>
    </source>
</evidence>
<dbReference type="Pfam" id="PF00903">
    <property type="entry name" value="Glyoxalase"/>
    <property type="match status" value="1"/>
</dbReference>